<comment type="cofactor">
    <cofactor evidence="1 5">
        <name>FAD</name>
        <dbReference type="ChEBI" id="CHEBI:57692"/>
    </cofactor>
</comment>
<feature type="compositionally biased region" description="Polar residues" evidence="6">
    <location>
        <begin position="170"/>
        <end position="194"/>
    </location>
</feature>
<dbReference type="Gene3D" id="6.10.250.600">
    <property type="match status" value="1"/>
</dbReference>
<dbReference type="PANTHER" id="PTHR42707:SF2">
    <property type="entry name" value="ACD11 DEHYDROGENASE"/>
    <property type="match status" value="1"/>
</dbReference>
<feature type="domain" description="Acyl-CoA dehydrogenase/oxidase C-terminal" evidence="7">
    <location>
        <begin position="299"/>
        <end position="454"/>
    </location>
</feature>
<organism evidence="10 11">
    <name type="scientific">Micromonospora sonneratiae</name>
    <dbReference type="NCBI Taxonomy" id="1184706"/>
    <lineage>
        <taxon>Bacteria</taxon>
        <taxon>Bacillati</taxon>
        <taxon>Actinomycetota</taxon>
        <taxon>Actinomycetes</taxon>
        <taxon>Micromonosporales</taxon>
        <taxon>Micromonosporaceae</taxon>
        <taxon>Micromonospora</taxon>
    </lineage>
</organism>
<keyword evidence="3 5" id="KW-0285">Flavoprotein</keyword>
<dbReference type="InterPro" id="IPR036250">
    <property type="entry name" value="AcylCo_DH-like_C"/>
</dbReference>
<evidence type="ECO:0000256" key="3">
    <source>
        <dbReference type="ARBA" id="ARBA00022630"/>
    </source>
</evidence>
<dbReference type="Proteomes" id="UP001597260">
    <property type="component" value="Unassembled WGS sequence"/>
</dbReference>
<keyword evidence="5" id="KW-0560">Oxidoreductase</keyword>
<gene>
    <name evidence="10" type="ORF">ACFQ4H_20940</name>
</gene>
<evidence type="ECO:0000313" key="11">
    <source>
        <dbReference type="Proteomes" id="UP001597260"/>
    </source>
</evidence>
<dbReference type="InterPro" id="IPR006089">
    <property type="entry name" value="Acyl-CoA_DH_CS"/>
</dbReference>
<feature type="region of interest" description="Disordered" evidence="6">
    <location>
        <begin position="170"/>
        <end position="198"/>
    </location>
</feature>
<dbReference type="EMBL" id="JBHTMP010000033">
    <property type="protein sequence ID" value="MFD1323555.1"/>
    <property type="molecule type" value="Genomic_DNA"/>
</dbReference>
<dbReference type="Gene3D" id="1.20.140.10">
    <property type="entry name" value="Butyryl-CoA Dehydrogenase, subunit A, domain 3"/>
    <property type="match status" value="1"/>
</dbReference>
<proteinExistence type="inferred from homology"/>
<dbReference type="Gene3D" id="2.40.110.20">
    <property type="match status" value="1"/>
</dbReference>
<dbReference type="InterPro" id="IPR052904">
    <property type="entry name" value="Acyl-CoA_dehydrogenase-like"/>
</dbReference>
<dbReference type="SUPFAM" id="SSF56645">
    <property type="entry name" value="Acyl-CoA dehydrogenase NM domain-like"/>
    <property type="match status" value="1"/>
</dbReference>
<dbReference type="InterPro" id="IPR009100">
    <property type="entry name" value="AcylCoA_DH/oxidase_NM_dom_sf"/>
</dbReference>
<keyword evidence="11" id="KW-1185">Reference proteome</keyword>
<dbReference type="InterPro" id="IPR006091">
    <property type="entry name" value="Acyl-CoA_Oxase/DH_mid-dom"/>
</dbReference>
<comment type="caution">
    <text evidence="10">The sequence shown here is derived from an EMBL/GenBank/DDBJ whole genome shotgun (WGS) entry which is preliminary data.</text>
</comment>
<comment type="similarity">
    <text evidence="2 5">Belongs to the acyl-CoA dehydrogenase family.</text>
</comment>
<evidence type="ECO:0000256" key="2">
    <source>
        <dbReference type="ARBA" id="ARBA00009347"/>
    </source>
</evidence>
<accession>A0ABW3YJ99</accession>
<dbReference type="RefSeq" id="WP_377572830.1">
    <property type="nucleotide sequence ID" value="NZ_JBHTMP010000033.1"/>
</dbReference>
<feature type="domain" description="Adaptive response protein AidB N-terminal" evidence="9">
    <location>
        <begin position="12"/>
        <end position="168"/>
    </location>
</feature>
<feature type="domain" description="Acyl-CoA oxidase/dehydrogenase middle" evidence="8">
    <location>
        <begin position="176"/>
        <end position="286"/>
    </location>
</feature>
<sequence>MARFVQPAPVPADPYTGDRLLRSWLDRQLGPAGHAAATDRLASLSAEVVGPLRAAHVDAEAHPPTLVRYDPWGARIDRIDTAAGWQSQRAAAARHAVVALPYLDSARATWGAAARVVQHALLHLYGPESATFSCPVAMADGAAALLSLPEVDPAVREAWLPRLTSTDPDTAITSGQWMTESQGGSDLARSSTTGRAAGDGSWRLTGEKWFCSAADAAMAVALARPEGAGPGSRSLVPFLVPRYAADSLLAGPDLDPAAPAPGVTVHRLKDKLGTRALPTAEIGLRDAYALPLGDPGQPGLTRAMTLVVVTRLHNAAAAAGGMRRGLAYALAYAGTRQVAGGRLIDSPLHWATLGTLAVDAAGAFVLAGHAFALMGRVEVGADTEAAAELRVVAPLAKLATGRLAVAAASEYVECFGGAGYVEDTGVPRLLRDAQVLPIWEGTTNVLALDVLRAVVREDAATPLLRRLDAATDIARRLTPVLADAVARATAQLRTAVAEVTADPGTPPVVAGARGFALRTAYALTTALLVEQAAGGDETAEVAARLWARRWLQHEDVAIDAHQHLEVLC</sequence>
<evidence type="ECO:0000259" key="9">
    <source>
        <dbReference type="Pfam" id="PF18158"/>
    </source>
</evidence>
<reference evidence="11" key="1">
    <citation type="journal article" date="2019" name="Int. J. Syst. Evol. Microbiol.">
        <title>The Global Catalogue of Microorganisms (GCM) 10K type strain sequencing project: providing services to taxonomists for standard genome sequencing and annotation.</title>
        <authorList>
            <consortium name="The Broad Institute Genomics Platform"/>
            <consortium name="The Broad Institute Genome Sequencing Center for Infectious Disease"/>
            <person name="Wu L."/>
            <person name="Ma J."/>
        </authorList>
    </citation>
    <scope>NUCLEOTIDE SEQUENCE [LARGE SCALE GENOMIC DNA]</scope>
    <source>
        <strain evidence="11">JCM 31037</strain>
    </source>
</reference>
<keyword evidence="4 5" id="KW-0274">FAD</keyword>
<name>A0ABW3YJ99_9ACTN</name>
<evidence type="ECO:0000256" key="1">
    <source>
        <dbReference type="ARBA" id="ARBA00001974"/>
    </source>
</evidence>
<dbReference type="InterPro" id="IPR009075">
    <property type="entry name" value="AcylCo_DH/oxidase_C"/>
</dbReference>
<evidence type="ECO:0000256" key="6">
    <source>
        <dbReference type="SAM" id="MobiDB-lite"/>
    </source>
</evidence>
<evidence type="ECO:0000256" key="5">
    <source>
        <dbReference type="RuleBase" id="RU362125"/>
    </source>
</evidence>
<evidence type="ECO:0000259" key="8">
    <source>
        <dbReference type="Pfam" id="PF02770"/>
    </source>
</evidence>
<evidence type="ECO:0000313" key="10">
    <source>
        <dbReference type="EMBL" id="MFD1323555.1"/>
    </source>
</evidence>
<dbReference type="Pfam" id="PF00441">
    <property type="entry name" value="Acyl-CoA_dh_1"/>
    <property type="match status" value="1"/>
</dbReference>
<dbReference type="InterPro" id="IPR041504">
    <property type="entry name" value="AidB_N"/>
</dbReference>
<evidence type="ECO:0000256" key="4">
    <source>
        <dbReference type="ARBA" id="ARBA00022827"/>
    </source>
</evidence>
<protein>
    <submittedName>
        <fullName evidence="10">Acyl-CoA dehydrogenase family protein</fullName>
    </submittedName>
</protein>
<dbReference type="PANTHER" id="PTHR42707">
    <property type="entry name" value="ACYL-COA DEHYDROGENASE"/>
    <property type="match status" value="1"/>
</dbReference>
<dbReference type="PROSITE" id="PS00073">
    <property type="entry name" value="ACYL_COA_DH_2"/>
    <property type="match status" value="1"/>
</dbReference>
<evidence type="ECO:0000259" key="7">
    <source>
        <dbReference type="Pfam" id="PF00441"/>
    </source>
</evidence>
<dbReference type="Pfam" id="PF02770">
    <property type="entry name" value="Acyl-CoA_dh_M"/>
    <property type="match status" value="1"/>
</dbReference>
<dbReference type="SUPFAM" id="SSF47203">
    <property type="entry name" value="Acyl-CoA dehydrogenase C-terminal domain-like"/>
    <property type="match status" value="1"/>
</dbReference>
<dbReference type="Pfam" id="PF18158">
    <property type="entry name" value="AidB_N"/>
    <property type="match status" value="1"/>
</dbReference>